<gene>
    <name evidence="1" type="ORF">QV13_25510</name>
</gene>
<organism evidence="1 2">
    <name type="scientific">Mesorhizobium hungaricum</name>
    <dbReference type="NCBI Taxonomy" id="1566387"/>
    <lineage>
        <taxon>Bacteria</taxon>
        <taxon>Pseudomonadati</taxon>
        <taxon>Pseudomonadota</taxon>
        <taxon>Alphaproteobacteria</taxon>
        <taxon>Hyphomicrobiales</taxon>
        <taxon>Phyllobacteriaceae</taxon>
        <taxon>Mesorhizobium</taxon>
    </lineage>
</organism>
<sequence>MNIKVRPAKRLGVEKIILSQPLELVEMDVDGDDIKLRFCAGGLYDDKSQYRYTMQFSRSEMLELLTGAGAH</sequence>
<protein>
    <submittedName>
        <fullName evidence="1">Uncharacterized protein</fullName>
    </submittedName>
</protein>
<dbReference type="EMBL" id="MDEO01000036">
    <property type="protein sequence ID" value="OCX12925.1"/>
    <property type="molecule type" value="Genomic_DNA"/>
</dbReference>
<keyword evidence="2" id="KW-1185">Reference proteome</keyword>
<proteinExistence type="predicted"/>
<reference evidence="1 2" key="1">
    <citation type="submission" date="2016-08" db="EMBL/GenBank/DDBJ databases">
        <title>Whole genome sequence of Mesorhizobium sp. strain UASWS1009 isolated from industrial sewage.</title>
        <authorList>
            <person name="Crovadore J."/>
            <person name="Calmin G."/>
            <person name="Chablais R."/>
            <person name="Cochard B."/>
            <person name="Lefort F."/>
        </authorList>
    </citation>
    <scope>NUCLEOTIDE SEQUENCE [LARGE SCALE GENOMIC DNA]</scope>
    <source>
        <strain evidence="1 2">UASWS1009</strain>
    </source>
</reference>
<dbReference type="OrthoDB" id="8100687at2"/>
<evidence type="ECO:0000313" key="1">
    <source>
        <dbReference type="EMBL" id="OCX12925.1"/>
    </source>
</evidence>
<dbReference type="RefSeq" id="WP_024927534.1">
    <property type="nucleotide sequence ID" value="NZ_MDEO01000036.1"/>
</dbReference>
<evidence type="ECO:0000313" key="2">
    <source>
        <dbReference type="Proteomes" id="UP000094412"/>
    </source>
</evidence>
<dbReference type="Proteomes" id="UP000094412">
    <property type="component" value="Unassembled WGS sequence"/>
</dbReference>
<dbReference type="AlphaFoldDB" id="A0A1C2DE18"/>
<name>A0A1C2DE18_9HYPH</name>
<accession>A0A1C2DE18</accession>
<comment type="caution">
    <text evidence="1">The sequence shown here is derived from an EMBL/GenBank/DDBJ whole genome shotgun (WGS) entry which is preliminary data.</text>
</comment>